<accession>A0A098C222</accession>
<dbReference type="STRING" id="1562970.ING2E5B_1720"/>
<keyword evidence="2" id="KW-1185">Reference proteome</keyword>
<dbReference type="InterPro" id="IPR024623">
    <property type="entry name" value="YtxH"/>
</dbReference>
<dbReference type="EMBL" id="LN515532">
    <property type="protein sequence ID" value="CEA16466.1"/>
    <property type="molecule type" value="Genomic_DNA"/>
</dbReference>
<sequence>MKSEAKLLLGLGIGIALGAAVGYIMGTDKREEWLEQANEFADKIRANVKSAVYKGKSEVQDLKEDIDDIADIAKKELAKQ</sequence>
<reference evidence="1 2" key="1">
    <citation type="submission" date="2014-08" db="EMBL/GenBank/DDBJ databases">
        <authorList>
            <person name="Wibberg D."/>
        </authorList>
    </citation>
    <scope>NUCLEOTIDE SEQUENCE [LARGE SCALE GENOMIC DNA]</scope>
    <source>
        <strain evidence="2">ING2-E5B</strain>
    </source>
</reference>
<proteinExistence type="predicted"/>
<dbReference type="Proteomes" id="UP000032417">
    <property type="component" value="Chromosome 1"/>
</dbReference>
<dbReference type="OrthoDB" id="1099361at2"/>
<name>A0A098C222_9BACT</name>
<evidence type="ECO:0000313" key="2">
    <source>
        <dbReference type="Proteomes" id="UP000032417"/>
    </source>
</evidence>
<protein>
    <submittedName>
        <fullName evidence="1">Uncharacterized protein</fullName>
    </submittedName>
</protein>
<dbReference type="KEGG" id="pbt:ING2E5B_1720"/>
<dbReference type="AlphaFoldDB" id="A0A098C222"/>
<organism evidence="1 2">
    <name type="scientific">Fermentimonas caenicola</name>
    <dbReference type="NCBI Taxonomy" id="1562970"/>
    <lineage>
        <taxon>Bacteria</taxon>
        <taxon>Pseudomonadati</taxon>
        <taxon>Bacteroidota</taxon>
        <taxon>Bacteroidia</taxon>
        <taxon>Bacteroidales</taxon>
        <taxon>Dysgonomonadaceae</taxon>
        <taxon>Fermentimonas</taxon>
    </lineage>
</organism>
<dbReference type="HOGENOM" id="CLU_196037_0_0_10"/>
<gene>
    <name evidence="1" type="ORF">ING2E5B_1720</name>
</gene>
<evidence type="ECO:0000313" key="1">
    <source>
        <dbReference type="EMBL" id="CEA16466.1"/>
    </source>
</evidence>
<dbReference type="Pfam" id="PF12732">
    <property type="entry name" value="YtxH"/>
    <property type="match status" value="1"/>
</dbReference>